<comment type="caution">
    <text evidence="1">The sequence shown here is derived from an EMBL/GenBank/DDBJ whole genome shotgun (WGS) entry which is preliminary data.</text>
</comment>
<reference evidence="1 2" key="1">
    <citation type="journal article" date="2022" name="Plant J.">
        <title>Chromosome-level genome of Camellia lanceoleosa provides a valuable resource for understanding genome evolution and self-incompatibility.</title>
        <authorList>
            <person name="Gong W."/>
            <person name="Xiao S."/>
            <person name="Wang L."/>
            <person name="Liao Z."/>
            <person name="Chang Y."/>
            <person name="Mo W."/>
            <person name="Hu G."/>
            <person name="Li W."/>
            <person name="Zhao G."/>
            <person name="Zhu H."/>
            <person name="Hu X."/>
            <person name="Ji K."/>
            <person name="Xiang X."/>
            <person name="Song Q."/>
            <person name="Yuan D."/>
            <person name="Jin S."/>
            <person name="Zhang L."/>
        </authorList>
    </citation>
    <scope>NUCLEOTIDE SEQUENCE [LARGE SCALE GENOMIC DNA]</scope>
    <source>
        <strain evidence="1">SQ_2022a</strain>
    </source>
</reference>
<dbReference type="Proteomes" id="UP001060215">
    <property type="component" value="Chromosome 6"/>
</dbReference>
<gene>
    <name evidence="1" type="ORF">LOK49_LG03G01334</name>
</gene>
<keyword evidence="2" id="KW-1185">Reference proteome</keyword>
<dbReference type="EMBL" id="CM045763">
    <property type="protein sequence ID" value="KAI8024097.1"/>
    <property type="molecule type" value="Genomic_DNA"/>
</dbReference>
<evidence type="ECO:0000313" key="1">
    <source>
        <dbReference type="EMBL" id="KAI8024097.1"/>
    </source>
</evidence>
<protein>
    <submittedName>
        <fullName evidence="1">Uncharacterized protein</fullName>
    </submittedName>
</protein>
<evidence type="ECO:0000313" key="2">
    <source>
        <dbReference type="Proteomes" id="UP001060215"/>
    </source>
</evidence>
<organism evidence="1 2">
    <name type="scientific">Camellia lanceoleosa</name>
    <dbReference type="NCBI Taxonomy" id="1840588"/>
    <lineage>
        <taxon>Eukaryota</taxon>
        <taxon>Viridiplantae</taxon>
        <taxon>Streptophyta</taxon>
        <taxon>Embryophyta</taxon>
        <taxon>Tracheophyta</taxon>
        <taxon>Spermatophyta</taxon>
        <taxon>Magnoliopsida</taxon>
        <taxon>eudicotyledons</taxon>
        <taxon>Gunneridae</taxon>
        <taxon>Pentapetalae</taxon>
        <taxon>asterids</taxon>
        <taxon>Ericales</taxon>
        <taxon>Theaceae</taxon>
        <taxon>Camellia</taxon>
    </lineage>
</organism>
<name>A0ACC0IFJ0_9ERIC</name>
<accession>A0ACC0IFJ0</accession>
<proteinExistence type="predicted"/>
<sequence length="718" mass="78743">MRFFDKGIAVKLESWSDSRHSCLDVIASYGGWVAICDLPFYLWNEEIFKAIGMKCGGLLEVDRRTTNFTNLFEARLKVRGFDSGFLPSMVEIMTSEASINVRLKPLSRPIRRRELSRPWIFRQDASVSSVGGRRDEKYEGSARIRGIVGEDCQLGRQRVLIGEVSEVAHDSWIGVDDVQGRLRGVWREKELGLDKHLGCVSTQDGARMILHNGPINSLSPLIQQRSPNVLASSKAQVFGELEVGVDPTFELDPTHNDLSADGVVGRAPMLVSGSSQAQSRTSELSNELSNGCRLLRKGLARIDHGDIAISKSGSDPRLQLNPNEVQLGLADLVDRSTGDLSQSRCDNLGYAMVGRAELDGPQVVDALANEVEEGVYNPYKVLQALDEYESSELSDDSSVQEERDDGKVCDDGSDSCGKVGDSYERGHMNSVPSAHIPAVLSTPVSGSILGGEGGESQLGPDFLHSSRVISNGEDFVSHVPNNSLDTNDGLLPLAAIEEDHRTKFSEGTSRNHGLGVTDVSGTNVDETEHWLKKMSKYVSFPLEEGNVPHFVHLLDTLGLSLVKNNGLKSRSKKRAFVSKGGKSQRSSGHRKGWRELRNLASGINYEGWRWAATGAMFLLIDASIGWRAIEKGVIRWLLKPLPSAAICVLALFCPSCCGSSVLVKFWLCCFGERLQFNYQVFKAVVLFLLLCLELVALRNLETLDISINGYHGGEFTGD</sequence>